<dbReference type="NCBIfam" id="NF041497">
    <property type="entry name" value="MobV"/>
    <property type="match status" value="1"/>
</dbReference>
<dbReference type="RefSeq" id="WP_060795734.1">
    <property type="nucleotide sequence ID" value="NZ_KQ956218.1"/>
</dbReference>
<name>A0A133N6T4_CLOPF</name>
<dbReference type="EMBL" id="LRPU01000073">
    <property type="protein sequence ID" value="KXA11913.1"/>
    <property type="molecule type" value="Genomic_DNA"/>
</dbReference>
<dbReference type="AlphaFoldDB" id="A0A133N6T4"/>
<feature type="coiled-coil region" evidence="2">
    <location>
        <begin position="192"/>
        <end position="219"/>
    </location>
</feature>
<dbReference type="Proteomes" id="UP000070646">
    <property type="component" value="Unassembled WGS sequence"/>
</dbReference>
<organism evidence="3 4">
    <name type="scientific">Clostridium perfringens</name>
    <dbReference type="NCBI Taxonomy" id="1502"/>
    <lineage>
        <taxon>Bacteria</taxon>
        <taxon>Bacillati</taxon>
        <taxon>Bacillota</taxon>
        <taxon>Clostridia</taxon>
        <taxon>Eubacteriales</taxon>
        <taxon>Clostridiaceae</taxon>
        <taxon>Clostridium</taxon>
    </lineage>
</organism>
<evidence type="ECO:0000256" key="2">
    <source>
        <dbReference type="SAM" id="Coils"/>
    </source>
</evidence>
<protein>
    <submittedName>
        <fullName evidence="3">Plasmid recombination enzyme</fullName>
    </submittedName>
</protein>
<sequence length="298" mass="34867">MSYLVCHFGKYKSVNVFGLQKHNQRENKNYSNIDLDTSKSHLNYDLINPNPINFRNTINTLIKEKRKSDKAIRKDAVVYCECIISSDQNFFKNLSEDRQKLFFRESLEFLGKKLGKDNIISANVHLDETTPHMHVGFVPIHGSSLSAKKVLNRNFLRDIHDKMPKFLKENGFDIERGKENAKIKHLETKDFKRAYQSELNNLENEKFKLDKDIIFLENKRDALKMLLNASVSFENLLEDINDLEIGKTLLGAKITIKNDDYIKLKEKFEFLTKENIKKDNEILELKNSLEEKSKYINS</sequence>
<dbReference type="Gene3D" id="3.30.930.30">
    <property type="match status" value="1"/>
</dbReference>
<gene>
    <name evidence="3" type="ORF">HMPREF3222_01581</name>
</gene>
<comment type="similarity">
    <text evidence="1">Belongs to the plasmid mobilization pre family.</text>
</comment>
<dbReference type="GO" id="GO:0006310">
    <property type="term" value="P:DNA recombination"/>
    <property type="evidence" value="ECO:0007669"/>
    <property type="project" value="InterPro"/>
</dbReference>
<dbReference type="CDD" id="cd17242">
    <property type="entry name" value="MobM_relaxase"/>
    <property type="match status" value="1"/>
</dbReference>
<reference evidence="3 4" key="1">
    <citation type="submission" date="2016-01" db="EMBL/GenBank/DDBJ databases">
        <authorList>
            <person name="Oliw E.H."/>
        </authorList>
    </citation>
    <scope>NUCLEOTIDE SEQUENCE [LARGE SCALE GENOMIC DNA]</scope>
    <source>
        <strain evidence="3 4">MJR7757A</strain>
    </source>
</reference>
<proteinExistence type="inferred from homology"/>
<feature type="non-terminal residue" evidence="3">
    <location>
        <position position="298"/>
    </location>
</feature>
<evidence type="ECO:0000313" key="3">
    <source>
        <dbReference type="EMBL" id="KXA11913.1"/>
    </source>
</evidence>
<keyword evidence="2" id="KW-0175">Coiled coil</keyword>
<dbReference type="GO" id="GO:0003677">
    <property type="term" value="F:DNA binding"/>
    <property type="evidence" value="ECO:0007669"/>
    <property type="project" value="InterPro"/>
</dbReference>
<dbReference type="Pfam" id="PF01076">
    <property type="entry name" value="Mob_Pre"/>
    <property type="match status" value="1"/>
</dbReference>
<evidence type="ECO:0000313" key="4">
    <source>
        <dbReference type="Proteomes" id="UP000070646"/>
    </source>
</evidence>
<evidence type="ECO:0000256" key="1">
    <source>
        <dbReference type="ARBA" id="ARBA00010657"/>
    </source>
</evidence>
<accession>A0A133N6T4</accession>
<dbReference type="InterPro" id="IPR001668">
    <property type="entry name" value="Mob_Pre"/>
</dbReference>
<comment type="caution">
    <text evidence="3">The sequence shown here is derived from an EMBL/GenBank/DDBJ whole genome shotgun (WGS) entry which is preliminary data.</text>
</comment>